<dbReference type="RefSeq" id="WP_229160815.1">
    <property type="nucleotide sequence ID" value="NZ_JAJEWP010000003.1"/>
</dbReference>
<organism evidence="3 4">
    <name type="scientific">Fluctibacter halophilus</name>
    <dbReference type="NCBI Taxonomy" id="226011"/>
    <lineage>
        <taxon>Bacteria</taxon>
        <taxon>Pseudomonadati</taxon>
        <taxon>Pseudomonadota</taxon>
        <taxon>Gammaproteobacteria</taxon>
        <taxon>Alteromonadales</taxon>
        <taxon>Alteromonadaceae</taxon>
        <taxon>Fluctibacter</taxon>
    </lineage>
</organism>
<evidence type="ECO:0000313" key="3">
    <source>
        <dbReference type="EMBL" id="MCC2616963.1"/>
    </source>
</evidence>
<dbReference type="SUPFAM" id="SSF51338">
    <property type="entry name" value="Composite domain of metallo-dependent hydrolases"/>
    <property type="match status" value="1"/>
</dbReference>
<keyword evidence="1" id="KW-0732">Signal</keyword>
<dbReference type="InterPro" id="IPR006680">
    <property type="entry name" value="Amidohydro-rel"/>
</dbReference>
<dbReference type="Gene3D" id="3.20.20.140">
    <property type="entry name" value="Metal-dependent hydrolases"/>
    <property type="match status" value="1"/>
</dbReference>
<dbReference type="SUPFAM" id="SSF51556">
    <property type="entry name" value="Metallo-dependent hydrolases"/>
    <property type="match status" value="1"/>
</dbReference>
<dbReference type="Proteomes" id="UP001520878">
    <property type="component" value="Unassembled WGS sequence"/>
</dbReference>
<evidence type="ECO:0000313" key="4">
    <source>
        <dbReference type="Proteomes" id="UP001520878"/>
    </source>
</evidence>
<feature type="signal peptide" evidence="1">
    <location>
        <begin position="1"/>
        <end position="23"/>
    </location>
</feature>
<sequence length="433" mass="46173">MTSLRRPLFALGFATLTHLSAHGATLIHAGTLIDGQQDQPHQRVTVIIDGNTIAGIEAGYRQPAKGDDVIDLKDATLMPGLMDMHTHISSQHNGARSYMERFTLNEADYAINGVMYAERTLEAGFTTIRNLGDSHNETVALRNAIAQGKVRGPRIFTAAKSIATTGGHADPTNGRSADLMGDPGPRQGVINGIADARKAVRQRYKDGADLIKITATGGVLSVAKSGQNPQFMDDELAAIVDTAKDYGMKVAVHAHGKEGMERAIRAGVDSIEHGTYMDDETMALMKKHGTYYVPTVMAGNWVAEKAKIDGFFPELVRPKAATIGPLILDTFARAHKAGVKIAFGTDSGVSAHGDNGLEFKLMVDAGMSPMEAIRSATWHGAQLLGESARLGSVESGKLADLVAVPGNPLEDITLMQKIHFVMKDGTVVKAPDA</sequence>
<evidence type="ECO:0000259" key="2">
    <source>
        <dbReference type="Pfam" id="PF01979"/>
    </source>
</evidence>
<gene>
    <name evidence="3" type="ORF">LJ739_11990</name>
</gene>
<name>A0ABS8G8X4_9ALTE</name>
<evidence type="ECO:0000256" key="1">
    <source>
        <dbReference type="SAM" id="SignalP"/>
    </source>
</evidence>
<protein>
    <submittedName>
        <fullName evidence="3">Amidohydrolase family protein</fullName>
    </submittedName>
</protein>
<accession>A0ABS8G8X4</accession>
<feature type="domain" description="Amidohydrolase-related" evidence="2">
    <location>
        <begin position="76"/>
        <end position="428"/>
    </location>
</feature>
<dbReference type="InterPro" id="IPR032466">
    <property type="entry name" value="Metal_Hydrolase"/>
</dbReference>
<dbReference type="InterPro" id="IPR011059">
    <property type="entry name" value="Metal-dep_hydrolase_composite"/>
</dbReference>
<dbReference type="InterPro" id="IPR057744">
    <property type="entry name" value="OTAase-like"/>
</dbReference>
<dbReference type="EMBL" id="JAJEWP010000003">
    <property type="protein sequence ID" value="MCC2616963.1"/>
    <property type="molecule type" value="Genomic_DNA"/>
</dbReference>
<proteinExistence type="predicted"/>
<dbReference type="Gene3D" id="2.30.40.10">
    <property type="entry name" value="Urease, subunit C, domain 1"/>
    <property type="match status" value="2"/>
</dbReference>
<dbReference type="PANTHER" id="PTHR43135">
    <property type="entry name" value="ALPHA-D-RIBOSE 1-METHYLPHOSPHONATE 5-TRIPHOSPHATE DIPHOSPHATASE"/>
    <property type="match status" value="1"/>
</dbReference>
<feature type="chain" id="PRO_5046230176" evidence="1">
    <location>
        <begin position="24"/>
        <end position="433"/>
    </location>
</feature>
<dbReference type="Pfam" id="PF01979">
    <property type="entry name" value="Amidohydro_1"/>
    <property type="match status" value="1"/>
</dbReference>
<dbReference type="CDD" id="cd01299">
    <property type="entry name" value="Met_dep_hydrolase_A"/>
    <property type="match status" value="1"/>
</dbReference>
<dbReference type="InterPro" id="IPR051781">
    <property type="entry name" value="Metallo-dep_Hydrolase"/>
</dbReference>
<dbReference type="PANTHER" id="PTHR43135:SF3">
    <property type="entry name" value="ALPHA-D-RIBOSE 1-METHYLPHOSPHONATE 5-TRIPHOSPHATE DIPHOSPHATASE"/>
    <property type="match status" value="1"/>
</dbReference>
<reference evidence="3 4" key="1">
    <citation type="submission" date="2021-10" db="EMBL/GenBank/DDBJ databases">
        <title>Draft genome of Aestuariibacter halophilus JC2043.</title>
        <authorList>
            <person name="Emsley S.A."/>
            <person name="Pfannmuller K.M."/>
            <person name="Ushijima B."/>
            <person name="Saw J.H."/>
            <person name="Videau P."/>
        </authorList>
    </citation>
    <scope>NUCLEOTIDE SEQUENCE [LARGE SCALE GENOMIC DNA]</scope>
    <source>
        <strain evidence="3 4">JC2043</strain>
    </source>
</reference>
<comment type="caution">
    <text evidence="3">The sequence shown here is derived from an EMBL/GenBank/DDBJ whole genome shotgun (WGS) entry which is preliminary data.</text>
</comment>
<keyword evidence="4" id="KW-1185">Reference proteome</keyword>